<gene>
    <name evidence="2" type="ORF">ZYGM_003750</name>
</gene>
<name>A0A4C2E6V9_9SACH</name>
<sequence length="119" mass="13086">MLGPKLTEEEGRSDDDEDNGEEEEDANKPELLTVEGELLAKTELLEPGPAVINEPENDVLGIEEALAEGELFTELPKLLDEELGLAEDIEFVEELPEELPPTWAAFPLGYADELGLKLL</sequence>
<protein>
    <submittedName>
        <fullName evidence="2">Uncharacterized protein</fullName>
    </submittedName>
</protein>
<dbReference type="EMBL" id="BIMX01000010">
    <property type="protein sequence ID" value="GCE99513.1"/>
    <property type="molecule type" value="Genomic_DNA"/>
</dbReference>
<reference evidence="2 3" key="1">
    <citation type="submission" date="2019-01" db="EMBL/GenBank/DDBJ databases">
        <title>Draft Genome Sequencing of Zygosaccharomyces mellis Ca-7.</title>
        <authorList>
            <person name="Shiwa Y."/>
            <person name="Kanesaki Y."/>
            <person name="Ishige T."/>
            <person name="Mura K."/>
            <person name="Hori T."/>
            <person name="Tamura T."/>
        </authorList>
    </citation>
    <scope>NUCLEOTIDE SEQUENCE [LARGE SCALE GENOMIC DNA]</scope>
    <source>
        <strain evidence="2 3">Ca-7</strain>
    </source>
</reference>
<feature type="region of interest" description="Disordered" evidence="1">
    <location>
        <begin position="1"/>
        <end position="33"/>
    </location>
</feature>
<comment type="caution">
    <text evidence="2">The sequence shown here is derived from an EMBL/GenBank/DDBJ whole genome shotgun (WGS) entry which is preliminary data.</text>
</comment>
<proteinExistence type="predicted"/>
<evidence type="ECO:0000313" key="2">
    <source>
        <dbReference type="EMBL" id="GCE99513.1"/>
    </source>
</evidence>
<dbReference type="AlphaFoldDB" id="A0A4C2E6V9"/>
<organism evidence="2 3">
    <name type="scientific">Zygosaccharomyces mellis</name>
    <dbReference type="NCBI Taxonomy" id="42258"/>
    <lineage>
        <taxon>Eukaryota</taxon>
        <taxon>Fungi</taxon>
        <taxon>Dikarya</taxon>
        <taxon>Ascomycota</taxon>
        <taxon>Saccharomycotina</taxon>
        <taxon>Saccharomycetes</taxon>
        <taxon>Saccharomycetales</taxon>
        <taxon>Saccharomycetaceae</taxon>
        <taxon>Zygosaccharomyces</taxon>
    </lineage>
</organism>
<keyword evidence="3" id="KW-1185">Reference proteome</keyword>
<dbReference type="Proteomes" id="UP000301737">
    <property type="component" value="Unassembled WGS sequence"/>
</dbReference>
<feature type="compositionally biased region" description="Basic and acidic residues" evidence="1">
    <location>
        <begin position="1"/>
        <end position="10"/>
    </location>
</feature>
<evidence type="ECO:0000313" key="3">
    <source>
        <dbReference type="Proteomes" id="UP000301737"/>
    </source>
</evidence>
<feature type="compositionally biased region" description="Acidic residues" evidence="1">
    <location>
        <begin position="11"/>
        <end position="25"/>
    </location>
</feature>
<evidence type="ECO:0000256" key="1">
    <source>
        <dbReference type="SAM" id="MobiDB-lite"/>
    </source>
</evidence>
<accession>A0A4C2E6V9</accession>